<dbReference type="InterPro" id="IPR045851">
    <property type="entry name" value="AMP-bd_C_sf"/>
</dbReference>
<dbReference type="InterPro" id="IPR020845">
    <property type="entry name" value="AMP-binding_CS"/>
</dbReference>
<proteinExistence type="predicted"/>
<evidence type="ECO:0000313" key="6">
    <source>
        <dbReference type="Proteomes" id="UP000064912"/>
    </source>
</evidence>
<protein>
    <submittedName>
        <fullName evidence="5">Enterobactin synthase subunit E</fullName>
    </submittedName>
</protein>
<dbReference type="SUPFAM" id="SSF56801">
    <property type="entry name" value="Acetyl-CoA synthetase-like"/>
    <property type="match status" value="1"/>
</dbReference>
<geneLocation type="plasmid" evidence="6">
    <name>Plasmid2 DNA</name>
</geneLocation>
<dbReference type="GO" id="GO:0019290">
    <property type="term" value="P:siderophore biosynthetic process"/>
    <property type="evidence" value="ECO:0007669"/>
    <property type="project" value="InterPro"/>
</dbReference>
<dbReference type="NCBIfam" id="TIGR02275">
    <property type="entry name" value="DHB_AMP_lig"/>
    <property type="match status" value="1"/>
</dbReference>
<dbReference type="PANTHER" id="PTHR43767:SF10">
    <property type="entry name" value="SURFACTIN SYNTHASE SUBUNIT 1"/>
    <property type="match status" value="1"/>
</dbReference>
<feature type="domain" description="AMP-dependent synthetase/ligase" evidence="3">
    <location>
        <begin position="31"/>
        <end position="397"/>
    </location>
</feature>
<organism evidence="5 6">
    <name type="scientific">Rhodovulum sulfidophilum</name>
    <name type="common">Rhodobacter sulfidophilus</name>
    <dbReference type="NCBI Taxonomy" id="35806"/>
    <lineage>
        <taxon>Bacteria</taxon>
        <taxon>Pseudomonadati</taxon>
        <taxon>Pseudomonadota</taxon>
        <taxon>Alphaproteobacteria</taxon>
        <taxon>Rhodobacterales</taxon>
        <taxon>Paracoccaceae</taxon>
        <taxon>Rhodovulum</taxon>
    </lineage>
</organism>
<dbReference type="NCBIfam" id="NF008192">
    <property type="entry name" value="PRK10946.1"/>
    <property type="match status" value="1"/>
</dbReference>
<evidence type="ECO:0000259" key="3">
    <source>
        <dbReference type="Pfam" id="PF00501"/>
    </source>
</evidence>
<dbReference type="InterPro" id="IPR000873">
    <property type="entry name" value="AMP-dep_synth/lig_dom"/>
</dbReference>
<dbReference type="PATRIC" id="fig|35806.4.peg.4631"/>
<comment type="pathway">
    <text evidence="1">Siderophore biosynthesis.</text>
</comment>
<dbReference type="PROSITE" id="PS00455">
    <property type="entry name" value="AMP_BINDING"/>
    <property type="match status" value="1"/>
</dbReference>
<dbReference type="GO" id="GO:0008668">
    <property type="term" value="F:2,3-dihydroxybenzoate--[aryl-carrier protein] ligase"/>
    <property type="evidence" value="ECO:0007669"/>
    <property type="project" value="InterPro"/>
</dbReference>
<sequence length="536" mass="58238">MNDFTPWPEDLARRYRERGYWRGVPLSDGVRAQAAARPGACAILCGNRSFSYGALDRMSSVMAGRLIAAGLRPGDHAVVQLPNRAEFYITFLALLKAGIRPVNALYSHRAHEMRAYVEQLEPALLVGSRAHPLFAEGGFLDALRRDGLAPRLGLWLDGSEPGQDLAQWMDPEADLPEAPLPAPDPAGVAFFQLSGGSTGTPKLIPRTHDDYDYSVRASVEICGVDAETRFLVALPAAHNYLLSSPGALGVFRAGGTVVMAESPEPHLCFAIMRRHRVTMAALVPSAVALWFEAVRDGLPAPESLCLVQVGGASFAEAQARQVPELLGCALQQVFGMAEGLVNYTRLDDPPERVFATQGRPISPDDEVRVLDGEGRPCAPGQTGRLWVRGPYTFRGYFRSPAHNATAFDAEGFYHSGDLVRRDADGYLSVVGRVKDQINRGGEKIAAEEVEGLLLRHPDILQAALVAQPDARLGERGCAVLVARKKLRAVELRRHLIALGVAEYKLPDRFAFAETIPLTPVGKPDKKALRAAMLHPQ</sequence>
<dbReference type="EMBL" id="AP014802">
    <property type="protein sequence ID" value="BAQ71630.1"/>
    <property type="molecule type" value="Genomic_DNA"/>
</dbReference>
<evidence type="ECO:0000313" key="5">
    <source>
        <dbReference type="EMBL" id="BAQ71630.1"/>
    </source>
</evidence>
<evidence type="ECO:0000256" key="1">
    <source>
        <dbReference type="ARBA" id="ARBA00004924"/>
    </source>
</evidence>
<dbReference type="InterPro" id="IPR025110">
    <property type="entry name" value="AMP-bd_C"/>
</dbReference>
<dbReference type="KEGG" id="rsu:NHU_04517"/>
<reference evidence="5 6" key="1">
    <citation type="submission" date="2015-02" db="EMBL/GenBank/DDBJ databases">
        <title>Genome sequene of Rhodovulum sulfidophilum DSM 2351.</title>
        <authorList>
            <person name="Nagao N."/>
        </authorList>
    </citation>
    <scope>NUCLEOTIDE SEQUENCE [LARGE SCALE GENOMIC DNA]</scope>
    <source>
        <strain evidence="5 6">DSM 2351</strain>
        <plasmid evidence="6">Plasmid Plasmid2 DNA</plasmid>
    </source>
</reference>
<dbReference type="InterPro" id="IPR050237">
    <property type="entry name" value="ATP-dep_AMP-bd_enzyme"/>
</dbReference>
<evidence type="ECO:0000256" key="2">
    <source>
        <dbReference type="ARBA" id="ARBA00022598"/>
    </source>
</evidence>
<dbReference type="AlphaFoldDB" id="A0A0D6B9Y2"/>
<keyword evidence="5" id="KW-0614">Plasmid</keyword>
<dbReference type="Gene3D" id="3.30.300.30">
    <property type="match status" value="1"/>
</dbReference>
<name>A0A0D6B9Y2_RHOSU</name>
<dbReference type="Pfam" id="PF13193">
    <property type="entry name" value="AMP-binding_C"/>
    <property type="match status" value="1"/>
</dbReference>
<dbReference type="InterPro" id="IPR042099">
    <property type="entry name" value="ANL_N_sf"/>
</dbReference>
<dbReference type="Proteomes" id="UP000064912">
    <property type="component" value="Plasmid Plasmid2"/>
</dbReference>
<dbReference type="FunFam" id="2.30.38.10:FF:000003">
    <property type="entry name" value="Vibriobactin-specific 2,3-dihydroxybenzoate-AMP ligase"/>
    <property type="match status" value="1"/>
</dbReference>
<keyword evidence="2" id="KW-0436">Ligase</keyword>
<dbReference type="InterPro" id="IPR011963">
    <property type="entry name" value="DHB_AMP_lig"/>
</dbReference>
<evidence type="ECO:0000259" key="4">
    <source>
        <dbReference type="Pfam" id="PF13193"/>
    </source>
</evidence>
<accession>A0A0D6B9Y2</accession>
<dbReference type="Gene3D" id="3.40.50.12780">
    <property type="entry name" value="N-terminal domain of ligase-like"/>
    <property type="match status" value="1"/>
</dbReference>
<dbReference type="Pfam" id="PF00501">
    <property type="entry name" value="AMP-binding"/>
    <property type="match status" value="1"/>
</dbReference>
<dbReference type="PANTHER" id="PTHR43767">
    <property type="entry name" value="LONG-CHAIN-FATTY-ACID--COA LIGASE"/>
    <property type="match status" value="1"/>
</dbReference>
<feature type="domain" description="AMP-binding enzyme C-terminal" evidence="4">
    <location>
        <begin position="448"/>
        <end position="522"/>
    </location>
</feature>
<gene>
    <name evidence="5" type="primary">entE</name>
    <name evidence="5" type="ORF">NHU_04517</name>
</gene>